<proteinExistence type="predicted"/>
<protein>
    <submittedName>
        <fullName evidence="1">Uncharacterized protein</fullName>
    </submittedName>
</protein>
<dbReference type="Proteomes" id="UP000297475">
    <property type="component" value="Unassembled WGS sequence"/>
</dbReference>
<evidence type="ECO:0000313" key="1">
    <source>
        <dbReference type="EMBL" id="TGG95935.1"/>
    </source>
</evidence>
<gene>
    <name evidence="1" type="ORF">E4656_05930</name>
</gene>
<dbReference type="OrthoDB" id="14198at2"/>
<evidence type="ECO:0000313" key="2">
    <source>
        <dbReference type="Proteomes" id="UP000297475"/>
    </source>
</evidence>
<keyword evidence="2" id="KW-1185">Reference proteome</keyword>
<dbReference type="RefSeq" id="WP_135482001.1">
    <property type="nucleotide sequence ID" value="NZ_SRMF01000001.1"/>
</dbReference>
<comment type="caution">
    <text evidence="1">The sequence shown here is derived from an EMBL/GenBank/DDBJ whole genome shotgun (WGS) entry which is preliminary data.</text>
</comment>
<reference evidence="1 2" key="1">
    <citation type="submission" date="2019-04" db="EMBL/GenBank/DDBJ databases">
        <title>Natronospirillum operosus gen. nov., sp. nov., a haloalkaliphilic satellite isolated from decaying biomass of laboratory culture of cyanobacterium Geitlerinema sp. and proposal of Natronospirillaceae fam. nov. and Saccharospirillaceae fam. nov.</title>
        <authorList>
            <person name="Kevbrin V."/>
            <person name="Boltyanskaya Y."/>
            <person name="Koziaeva V."/>
            <person name="Grouzdev D.S."/>
            <person name="Park M."/>
            <person name="Cho J."/>
        </authorList>
    </citation>
    <scope>NUCLEOTIDE SEQUENCE [LARGE SCALE GENOMIC DNA]</scope>
    <source>
        <strain evidence="1 2">G-116</strain>
    </source>
</reference>
<name>A0A4Z0WL28_9GAMM</name>
<organism evidence="1 2">
    <name type="scientific">Natronospirillum operosum</name>
    <dbReference type="NCBI Taxonomy" id="2759953"/>
    <lineage>
        <taxon>Bacteria</taxon>
        <taxon>Pseudomonadati</taxon>
        <taxon>Pseudomonadota</taxon>
        <taxon>Gammaproteobacteria</taxon>
        <taxon>Oceanospirillales</taxon>
        <taxon>Natronospirillaceae</taxon>
        <taxon>Natronospirillum</taxon>
    </lineage>
</organism>
<dbReference type="AlphaFoldDB" id="A0A4Z0WL28"/>
<dbReference type="EMBL" id="SRMF01000001">
    <property type="protein sequence ID" value="TGG95935.1"/>
    <property type="molecule type" value="Genomic_DNA"/>
</dbReference>
<accession>A0A4Z0WL28</accession>
<sequence length="132" mass="15209">MRTGRRIRYHSGILTLQGHQMLDLQQLRLLLMGVAREQATVPYQGVIRLLNIPAPSMQTLTRGLETLQWQDVTLDRPQLAAVVIQKKQPFPRPGFFQVAQALGAYHGPDTGTEAQMWHQDQLEKTWEYFRTL</sequence>